<evidence type="ECO:0000313" key="2">
    <source>
        <dbReference type="EMBL" id="SEM70149.1"/>
    </source>
</evidence>
<protein>
    <submittedName>
        <fullName evidence="2">ADP-ribosylglycohydrolase</fullName>
    </submittedName>
</protein>
<feature type="binding site" evidence="1">
    <location>
        <position position="58"/>
    </location>
    <ligand>
        <name>Mg(2+)</name>
        <dbReference type="ChEBI" id="CHEBI:18420"/>
        <label>1</label>
    </ligand>
</feature>
<feature type="binding site" evidence="1">
    <location>
        <position position="274"/>
    </location>
    <ligand>
        <name>Mg(2+)</name>
        <dbReference type="ChEBI" id="CHEBI:18420"/>
        <label>1</label>
    </ligand>
</feature>
<evidence type="ECO:0000256" key="1">
    <source>
        <dbReference type="PIRSR" id="PIRSR605502-1"/>
    </source>
</evidence>
<evidence type="ECO:0000313" key="3">
    <source>
        <dbReference type="Proteomes" id="UP000199158"/>
    </source>
</evidence>
<keyword evidence="1" id="KW-0460">Magnesium</keyword>
<organism evidence="2 3">
    <name type="scientific">Hydrogenoanaerobacterium saccharovorans</name>
    <dbReference type="NCBI Taxonomy" id="474960"/>
    <lineage>
        <taxon>Bacteria</taxon>
        <taxon>Bacillati</taxon>
        <taxon>Bacillota</taxon>
        <taxon>Clostridia</taxon>
        <taxon>Eubacteriales</taxon>
        <taxon>Oscillospiraceae</taxon>
        <taxon>Hydrogenoanaerobacterium</taxon>
    </lineage>
</organism>
<dbReference type="InterPro" id="IPR005502">
    <property type="entry name" value="Ribosyl_crysJ1"/>
</dbReference>
<gene>
    <name evidence="2" type="ORF">SAMN05216180_1340</name>
</gene>
<reference evidence="2 3" key="1">
    <citation type="submission" date="2016-10" db="EMBL/GenBank/DDBJ databases">
        <authorList>
            <person name="de Groot N.N."/>
        </authorList>
    </citation>
    <scope>NUCLEOTIDE SEQUENCE [LARGE SCALE GENOMIC DNA]</scope>
    <source>
        <strain evidence="2 3">CGMCC 1.5070</strain>
    </source>
</reference>
<dbReference type="Pfam" id="PF03747">
    <property type="entry name" value="ADP_ribosyl_GH"/>
    <property type="match status" value="1"/>
</dbReference>
<sequence length="327" mass="34828">MITTEQLRADKSLARNKAVGCICGLAIGDSFGDASRMQDNRVNYGITTDFNSGASWSTDDTEFALLTAKTLIGCKGKLTTDEVVKAWFEDVVVQDEFKRGGASEIAAANNLRKGLRPPQSGKFNTYHLSDGTAMRIPPVGVICAGDPERAAAMAEIDASISHYADGIWGAQAVAAAVAVAMVDGTMDEIIAAAMKPIPTDSWLYYSMNRAFEIIEKANGSIIDAWMPLHDELRASTWATTAEAIPSAFAALKMAHKDFKTGVIVAGNFARDADTIGAVAGAILGAKYGVDAIPAHWVEKTRYPSGTCLNFTKGIDLIKIGEQLADLI</sequence>
<name>A0A1H8AK36_9FIRM</name>
<keyword evidence="2" id="KW-0378">Hydrolase</keyword>
<dbReference type="GO" id="GO:0016787">
    <property type="term" value="F:hydrolase activity"/>
    <property type="evidence" value="ECO:0007669"/>
    <property type="project" value="UniProtKB-KW"/>
</dbReference>
<dbReference type="EMBL" id="FOCG01000001">
    <property type="protein sequence ID" value="SEM70149.1"/>
    <property type="molecule type" value="Genomic_DNA"/>
</dbReference>
<dbReference type="AlphaFoldDB" id="A0A1H8AK36"/>
<dbReference type="SUPFAM" id="SSF101478">
    <property type="entry name" value="ADP-ribosylglycohydrolase"/>
    <property type="match status" value="1"/>
</dbReference>
<keyword evidence="1" id="KW-0479">Metal-binding</keyword>
<feature type="binding site" evidence="1">
    <location>
        <position position="271"/>
    </location>
    <ligand>
        <name>Mg(2+)</name>
        <dbReference type="ChEBI" id="CHEBI:18420"/>
        <label>1</label>
    </ligand>
</feature>
<keyword evidence="3" id="KW-1185">Reference proteome</keyword>
<dbReference type="OrthoDB" id="9798107at2"/>
<dbReference type="STRING" id="474960.SAMN05216180_1340"/>
<dbReference type="InterPro" id="IPR036705">
    <property type="entry name" value="Ribosyl_crysJ1_sf"/>
</dbReference>
<dbReference type="PANTHER" id="PTHR16222:SF12">
    <property type="entry name" value="ADP-RIBOSYLGLYCOHYDROLASE-RELATED"/>
    <property type="match status" value="1"/>
</dbReference>
<dbReference type="Proteomes" id="UP000199158">
    <property type="component" value="Unassembled WGS sequence"/>
</dbReference>
<dbReference type="PANTHER" id="PTHR16222">
    <property type="entry name" value="ADP-RIBOSYLGLYCOHYDROLASE"/>
    <property type="match status" value="1"/>
</dbReference>
<dbReference type="GO" id="GO:0046872">
    <property type="term" value="F:metal ion binding"/>
    <property type="evidence" value="ECO:0007669"/>
    <property type="project" value="UniProtKB-KW"/>
</dbReference>
<feature type="binding site" evidence="1">
    <location>
        <position position="59"/>
    </location>
    <ligand>
        <name>Mg(2+)</name>
        <dbReference type="ChEBI" id="CHEBI:18420"/>
        <label>1</label>
    </ligand>
</feature>
<accession>A0A1H8AK36</accession>
<comment type="cofactor">
    <cofactor evidence="1">
        <name>Mg(2+)</name>
        <dbReference type="ChEBI" id="CHEBI:18420"/>
    </cofactor>
    <text evidence="1">Binds 2 magnesium ions per subunit.</text>
</comment>
<feature type="binding site" evidence="1">
    <location>
        <position position="60"/>
    </location>
    <ligand>
        <name>Mg(2+)</name>
        <dbReference type="ChEBI" id="CHEBI:18420"/>
        <label>1</label>
    </ligand>
</feature>
<dbReference type="InterPro" id="IPR050792">
    <property type="entry name" value="ADP-ribosylglycohydrolase"/>
</dbReference>
<feature type="binding site" evidence="1">
    <location>
        <position position="273"/>
    </location>
    <ligand>
        <name>Mg(2+)</name>
        <dbReference type="ChEBI" id="CHEBI:18420"/>
        <label>1</label>
    </ligand>
</feature>
<dbReference type="Gene3D" id="1.10.4080.10">
    <property type="entry name" value="ADP-ribosylation/Crystallin J1"/>
    <property type="match status" value="1"/>
</dbReference>
<proteinExistence type="predicted"/>
<dbReference type="RefSeq" id="WP_092752893.1">
    <property type="nucleotide sequence ID" value="NZ_FOCG01000001.1"/>
</dbReference>